<reference evidence="2" key="1">
    <citation type="journal article" date="2018" name="Gigascience">
        <title>Genome assembly of the Pink Ipe (Handroanthus impetiginosus, Bignoniaceae), a highly valued, ecologically keystone Neotropical timber forest tree.</title>
        <authorList>
            <person name="Silva-Junior O.B."/>
            <person name="Grattapaglia D."/>
            <person name="Novaes E."/>
            <person name="Collevatti R.G."/>
        </authorList>
    </citation>
    <scope>NUCLEOTIDE SEQUENCE [LARGE SCALE GENOMIC DNA]</scope>
    <source>
        <strain evidence="2">cv. UFG-1</strain>
    </source>
</reference>
<dbReference type="STRING" id="429701.A0A2G9GPF3"/>
<evidence type="ECO:0000313" key="1">
    <source>
        <dbReference type="EMBL" id="PIN07092.1"/>
    </source>
</evidence>
<dbReference type="InterPro" id="IPR034566">
    <property type="entry name" value="MTOPVIB_plant"/>
</dbReference>
<dbReference type="GO" id="GO:0030674">
    <property type="term" value="F:protein-macromolecule adaptor activity"/>
    <property type="evidence" value="ECO:0007669"/>
    <property type="project" value="TreeGrafter"/>
</dbReference>
<dbReference type="PANTHER" id="PTHR36722:SF1">
    <property type="entry name" value="TYPE 2 DNA TOPOISOMERASE 6 SUBUNIT B-LIKE"/>
    <property type="match status" value="1"/>
</dbReference>
<dbReference type="PANTHER" id="PTHR36722">
    <property type="entry name" value="TYPE 2 DNA TOPOISOMERASE 6 SUBUNIT B-LIKE"/>
    <property type="match status" value="1"/>
</dbReference>
<accession>A0A2G9GPF3</accession>
<evidence type="ECO:0008006" key="3">
    <source>
        <dbReference type="Google" id="ProtNLM"/>
    </source>
</evidence>
<sequence>MEGNSVEKLCKFLISCAFRRCRMLDDLCRVSVSLKPASPLIRISVSDTGTGSTLEELQELKYENDPLLAGKWDGVLCIATTSISDKEIHHIKFDLKEVVSSRRLVRLPSATKNGAIFSGTEVSLSVFEEIDGLATKISVFIQKKIAVELSVESGGREESQNRSIILQNACSILPLHSANIGYLKWGLEDYVSKHGNRLAEACDSCFPNGKNLRIGTGIACSKRNQQSGGEVMEVVIIFSEKSVLDGSSCARLYGRRTEVLYFRDFLPCSISQSSLDALTSIEWKNYGLLLKSVGDQDGVTLLEWENLPPEANIDIAFHRYHEHTRATLLPCTQSHKNDRFLTRKAVKLALNDLKERNAGLLLSERANKICRYAPDLAKTISGLILSSHDVNFQGECLSLLGLQSQEKDVLENRIKDQIISAVARDDRNPGTSREASYLFVDGDVHQTHYGPDEEHHEGEEAFDYCDL</sequence>
<dbReference type="OrthoDB" id="1918529at2759"/>
<gene>
    <name evidence="1" type="ORF">CDL12_20354</name>
</gene>
<dbReference type="GO" id="GO:0042138">
    <property type="term" value="P:meiotic DNA double-strand break formation"/>
    <property type="evidence" value="ECO:0007669"/>
    <property type="project" value="InterPro"/>
</dbReference>
<keyword evidence="2" id="KW-1185">Reference proteome</keyword>
<proteinExistence type="predicted"/>
<dbReference type="GO" id="GO:0007131">
    <property type="term" value="P:reciprocal meiotic recombination"/>
    <property type="evidence" value="ECO:0007669"/>
    <property type="project" value="TreeGrafter"/>
</dbReference>
<dbReference type="EMBL" id="NKXS01004218">
    <property type="protein sequence ID" value="PIN07092.1"/>
    <property type="molecule type" value="Genomic_DNA"/>
</dbReference>
<comment type="caution">
    <text evidence="1">The sequence shown here is derived from an EMBL/GenBank/DDBJ whole genome shotgun (WGS) entry which is preliminary data.</text>
</comment>
<evidence type="ECO:0000313" key="2">
    <source>
        <dbReference type="Proteomes" id="UP000231279"/>
    </source>
</evidence>
<dbReference type="Proteomes" id="UP000231279">
    <property type="component" value="Unassembled WGS sequence"/>
</dbReference>
<dbReference type="AlphaFoldDB" id="A0A2G9GPF3"/>
<organism evidence="1 2">
    <name type="scientific">Handroanthus impetiginosus</name>
    <dbReference type="NCBI Taxonomy" id="429701"/>
    <lineage>
        <taxon>Eukaryota</taxon>
        <taxon>Viridiplantae</taxon>
        <taxon>Streptophyta</taxon>
        <taxon>Embryophyta</taxon>
        <taxon>Tracheophyta</taxon>
        <taxon>Spermatophyta</taxon>
        <taxon>Magnoliopsida</taxon>
        <taxon>eudicotyledons</taxon>
        <taxon>Gunneridae</taxon>
        <taxon>Pentapetalae</taxon>
        <taxon>asterids</taxon>
        <taxon>lamiids</taxon>
        <taxon>Lamiales</taxon>
        <taxon>Bignoniaceae</taxon>
        <taxon>Crescentiina</taxon>
        <taxon>Tabebuia alliance</taxon>
        <taxon>Handroanthus</taxon>
    </lineage>
</organism>
<protein>
    <recommendedName>
        <fullName evidence="3">Type 2 DNA topoisomerase 6 subunit B-like</fullName>
    </recommendedName>
</protein>
<name>A0A2G9GPF3_9LAMI</name>
<dbReference type="GO" id="GO:0000793">
    <property type="term" value="C:condensed chromosome"/>
    <property type="evidence" value="ECO:0007669"/>
    <property type="project" value="TreeGrafter"/>
</dbReference>